<feature type="transmembrane region" description="Helical" evidence="1">
    <location>
        <begin position="192"/>
        <end position="213"/>
    </location>
</feature>
<feature type="domain" description="DUF1206" evidence="2">
    <location>
        <begin position="14"/>
        <end position="79"/>
    </location>
</feature>
<feature type="transmembrane region" description="Helical" evidence="1">
    <location>
        <begin position="54"/>
        <end position="75"/>
    </location>
</feature>
<keyword evidence="1" id="KW-1133">Transmembrane helix</keyword>
<gene>
    <name evidence="3" type="ORF">PS710_04125</name>
</gene>
<evidence type="ECO:0000259" key="2">
    <source>
        <dbReference type="Pfam" id="PF06724"/>
    </source>
</evidence>
<keyword evidence="1" id="KW-0812">Transmembrane</keyword>
<dbReference type="InterPro" id="IPR009597">
    <property type="entry name" value="DUF1206"/>
</dbReference>
<accession>A0A5E7DPW7</accession>
<feature type="transmembrane region" description="Helical" evidence="1">
    <location>
        <begin position="95"/>
        <end position="116"/>
    </location>
</feature>
<feature type="transmembrane region" description="Helical" evidence="1">
    <location>
        <begin position="145"/>
        <end position="163"/>
    </location>
</feature>
<feature type="transmembrane region" description="Helical" evidence="1">
    <location>
        <begin position="15"/>
        <end position="34"/>
    </location>
</feature>
<feature type="domain" description="DUF1206" evidence="2">
    <location>
        <begin position="190"/>
        <end position="259"/>
    </location>
</feature>
<name>A0A5E7DPW7_PSEFL</name>
<feature type="transmembrane region" description="Helical" evidence="1">
    <location>
        <begin position="233"/>
        <end position="253"/>
    </location>
</feature>
<keyword evidence="1" id="KW-0472">Membrane</keyword>
<organism evidence="3 4">
    <name type="scientific">Pseudomonas fluorescens</name>
    <dbReference type="NCBI Taxonomy" id="294"/>
    <lineage>
        <taxon>Bacteria</taxon>
        <taxon>Pseudomonadati</taxon>
        <taxon>Pseudomonadota</taxon>
        <taxon>Gammaproteobacteria</taxon>
        <taxon>Pseudomonadales</taxon>
        <taxon>Pseudomonadaceae</taxon>
        <taxon>Pseudomonas</taxon>
    </lineage>
</organism>
<reference evidence="3 4" key="1">
    <citation type="submission" date="2019-09" db="EMBL/GenBank/DDBJ databases">
        <authorList>
            <person name="Chandra G."/>
            <person name="Truman W A."/>
        </authorList>
    </citation>
    <scope>NUCLEOTIDE SEQUENCE [LARGE SCALE GENOMIC DNA]</scope>
    <source>
        <strain evidence="3">PS710</strain>
    </source>
</reference>
<dbReference type="RefSeq" id="WP_150766120.1">
    <property type="nucleotide sequence ID" value="NZ_CABVHW010000015.1"/>
</dbReference>
<dbReference type="Pfam" id="PF06724">
    <property type="entry name" value="DUF1206"/>
    <property type="match status" value="3"/>
</dbReference>
<dbReference type="EMBL" id="CABVHW010000015">
    <property type="protein sequence ID" value="VVO19523.1"/>
    <property type="molecule type" value="Genomic_DNA"/>
</dbReference>
<evidence type="ECO:0000313" key="3">
    <source>
        <dbReference type="EMBL" id="VVO19523.1"/>
    </source>
</evidence>
<dbReference type="AlphaFoldDB" id="A0A5E7DPW7"/>
<feature type="domain" description="DUF1206" evidence="2">
    <location>
        <begin position="95"/>
        <end position="167"/>
    </location>
</feature>
<proteinExistence type="predicted"/>
<evidence type="ECO:0000256" key="1">
    <source>
        <dbReference type="SAM" id="Phobius"/>
    </source>
</evidence>
<protein>
    <recommendedName>
        <fullName evidence="2">DUF1206 domain-containing protein</fullName>
    </recommendedName>
</protein>
<evidence type="ECO:0000313" key="4">
    <source>
        <dbReference type="Proteomes" id="UP000381093"/>
    </source>
</evidence>
<sequence length="273" mass="29181">MSVQQSLVVVARGGYAARGALYLIIGIFALLAAIDSTKPKDSHRSLEALLSQPFGYVLVGLVVAGLLAFAAWRVLQAIRDVDHHGKKFKGLVIRAGLLAGGIVNGALAFFALGLLISGIRISGNSAGGQTKDLLALLLSWEHSNLLVYLVALLPLGVGIAHIIKGWKATFEKYFEADEDVMRYVRPVSQFGLIARGVVFIQMALLLMISGSNYKAMDPPGMKEALDALQNLPAGGLILMVMALGMIAFSVYSFSEAAWRKINIDVPGVSSSRK</sequence>
<dbReference type="Proteomes" id="UP000381093">
    <property type="component" value="Unassembled WGS sequence"/>
</dbReference>